<keyword evidence="1" id="KW-0472">Membrane</keyword>
<keyword evidence="1" id="KW-1133">Transmembrane helix</keyword>
<keyword evidence="3" id="KW-1185">Reference proteome</keyword>
<feature type="transmembrane region" description="Helical" evidence="1">
    <location>
        <begin position="93"/>
        <end position="113"/>
    </location>
</feature>
<proteinExistence type="predicted"/>
<feature type="transmembrane region" description="Helical" evidence="1">
    <location>
        <begin position="36"/>
        <end position="56"/>
    </location>
</feature>
<dbReference type="EMBL" id="JAZKKV010000001">
    <property type="protein sequence ID" value="MEE9653886.1"/>
    <property type="molecule type" value="Genomic_DNA"/>
</dbReference>
<dbReference type="Proteomes" id="UP001331691">
    <property type="component" value="Unassembled WGS sequence"/>
</dbReference>
<gene>
    <name evidence="2" type="ORF">V4836_06900</name>
</gene>
<keyword evidence="1" id="KW-0812">Transmembrane</keyword>
<feature type="transmembrane region" description="Helical" evidence="1">
    <location>
        <begin position="68"/>
        <end position="87"/>
    </location>
</feature>
<evidence type="ECO:0000313" key="2">
    <source>
        <dbReference type="EMBL" id="MEE9653886.1"/>
    </source>
</evidence>
<dbReference type="RefSeq" id="WP_202215831.1">
    <property type="nucleotide sequence ID" value="NZ_CP096201.1"/>
</dbReference>
<organism evidence="2 3">
    <name type="scientific">Kluyvera ascorbata</name>
    <dbReference type="NCBI Taxonomy" id="51288"/>
    <lineage>
        <taxon>Bacteria</taxon>
        <taxon>Pseudomonadati</taxon>
        <taxon>Pseudomonadota</taxon>
        <taxon>Gammaproteobacteria</taxon>
        <taxon>Enterobacterales</taxon>
        <taxon>Enterobacteriaceae</taxon>
        <taxon>Kluyvera</taxon>
    </lineage>
</organism>
<protein>
    <submittedName>
        <fullName evidence="2">DMT family transporter</fullName>
    </submittedName>
</protein>
<dbReference type="InterPro" id="IPR006750">
    <property type="entry name" value="YdcZ"/>
</dbReference>
<dbReference type="Pfam" id="PF04657">
    <property type="entry name" value="DMT_YdcZ"/>
    <property type="match status" value="1"/>
</dbReference>
<dbReference type="AlphaFoldDB" id="A0AB35X695"/>
<evidence type="ECO:0000256" key="1">
    <source>
        <dbReference type="SAM" id="Phobius"/>
    </source>
</evidence>
<accession>A0AB35X695</accession>
<name>A0AB35X695_9ENTR</name>
<dbReference type="GeneID" id="85162334"/>
<dbReference type="GO" id="GO:0005886">
    <property type="term" value="C:plasma membrane"/>
    <property type="evidence" value="ECO:0007669"/>
    <property type="project" value="TreeGrafter"/>
</dbReference>
<evidence type="ECO:0000313" key="3">
    <source>
        <dbReference type="Proteomes" id="UP001331691"/>
    </source>
</evidence>
<dbReference type="PANTHER" id="PTHR34821">
    <property type="entry name" value="INNER MEMBRANE PROTEIN YDCZ"/>
    <property type="match status" value="1"/>
</dbReference>
<comment type="caution">
    <text evidence="2">The sequence shown here is derived from an EMBL/GenBank/DDBJ whole genome shotgun (WGS) entry which is preliminary data.</text>
</comment>
<feature type="transmembrane region" description="Helical" evidence="1">
    <location>
        <begin position="125"/>
        <end position="142"/>
    </location>
</feature>
<reference evidence="2 3" key="1">
    <citation type="submission" date="2023-10" db="EMBL/GenBank/DDBJ databases">
        <title>Wastewater isolates of ESBL- and carbapenemase-producing Gram-negative bacteria from New Zealand.</title>
        <authorList>
            <person name="Straub C."/>
            <person name="Weaver L."/>
            <person name="Cornelius A."/>
            <person name="Mcgill E."/>
            <person name="Dyet K."/>
            <person name="White L."/>
            <person name="Pattis I."/>
        </authorList>
    </citation>
    <scope>NUCLEOTIDE SEQUENCE [LARGE SCALE GENOMIC DNA]</scope>
    <source>
        <strain evidence="2 3">ESBL09</strain>
    </source>
</reference>
<sequence>MIVIMMLLAVLGGATLSVQAAINGRLGSQVGVLKSAFLTFSVGALVTALLIFYFEPVQTVTLLDVPKWQLMGAMLGVPYIVIMVVAVQRIGTGIATVAVIFGQLAMSMLIDHFGWLGNASIHFTYTRLGAVVCLGIALYFIYSSSKAATVNA</sequence>
<dbReference type="PANTHER" id="PTHR34821:SF2">
    <property type="entry name" value="INNER MEMBRANE PROTEIN YDCZ"/>
    <property type="match status" value="1"/>
</dbReference>